<evidence type="ECO:0000313" key="2">
    <source>
        <dbReference type="EMBL" id="MBY0096815.1"/>
    </source>
</evidence>
<evidence type="ECO:0000259" key="1">
    <source>
        <dbReference type="Pfam" id="PF03061"/>
    </source>
</evidence>
<gene>
    <name evidence="2" type="ORF">H0185_08330</name>
</gene>
<dbReference type="SUPFAM" id="SSF54637">
    <property type="entry name" value="Thioesterase/thiol ester dehydrase-isomerase"/>
    <property type="match status" value="1"/>
</dbReference>
<dbReference type="Pfam" id="PF03061">
    <property type="entry name" value="4HBT"/>
    <property type="match status" value="1"/>
</dbReference>
<feature type="domain" description="Thioesterase" evidence="1">
    <location>
        <begin position="42"/>
        <end position="114"/>
    </location>
</feature>
<dbReference type="CDD" id="cd03443">
    <property type="entry name" value="PaaI_thioesterase"/>
    <property type="match status" value="1"/>
</dbReference>
<dbReference type="InterPro" id="IPR029069">
    <property type="entry name" value="HotDog_dom_sf"/>
</dbReference>
<dbReference type="Proteomes" id="UP000769780">
    <property type="component" value="Unassembled WGS sequence"/>
</dbReference>
<sequence length="129" mass="14436">MEETKSTISSFYDYLGFIGDETSETGFELELPLNPFLLQDDGTVHPGVFATMLDIMMGATISRQTDSFATTINLNLSYFDLEPKANYTAETVILHRDGKYVTADGVIYDQNKKRIAKATGSFKLNPKNY</sequence>
<name>A0ABS7K3X9_9BACI</name>
<accession>A0ABS7K3X9</accession>
<dbReference type="Gene3D" id="3.10.129.10">
    <property type="entry name" value="Hotdog Thioesterase"/>
    <property type="match status" value="1"/>
</dbReference>
<protein>
    <submittedName>
        <fullName evidence="2">PaaI family thioesterase</fullName>
    </submittedName>
</protein>
<keyword evidence="3" id="KW-1185">Reference proteome</keyword>
<dbReference type="InterPro" id="IPR006683">
    <property type="entry name" value="Thioestr_dom"/>
</dbReference>
<dbReference type="RefSeq" id="WP_221872968.1">
    <property type="nucleotide sequence ID" value="NZ_JACWFH010000008.1"/>
</dbReference>
<organism evidence="2 3">
    <name type="scientific">Mesobacillus maritimus</name>
    <dbReference type="NCBI Taxonomy" id="1643336"/>
    <lineage>
        <taxon>Bacteria</taxon>
        <taxon>Bacillati</taxon>
        <taxon>Bacillota</taxon>
        <taxon>Bacilli</taxon>
        <taxon>Bacillales</taxon>
        <taxon>Bacillaceae</taxon>
        <taxon>Mesobacillus</taxon>
    </lineage>
</organism>
<evidence type="ECO:0000313" key="3">
    <source>
        <dbReference type="Proteomes" id="UP000769780"/>
    </source>
</evidence>
<reference evidence="2 3" key="1">
    <citation type="submission" date="2020-07" db="EMBL/GenBank/DDBJ databases">
        <title>Fungal Genomes of the International Space Station.</title>
        <authorList>
            <person name="Seuylemezian A."/>
            <person name="Singh N.K."/>
            <person name="Wood J."/>
            <person name="Venkateswaran K."/>
        </authorList>
    </citation>
    <scope>NUCLEOTIDE SEQUENCE [LARGE SCALE GENOMIC DNA]</scope>
    <source>
        <strain evidence="2 3">PL-B2</strain>
    </source>
</reference>
<dbReference type="EMBL" id="JACWFH010000008">
    <property type="protein sequence ID" value="MBY0096815.1"/>
    <property type="molecule type" value="Genomic_DNA"/>
</dbReference>
<proteinExistence type="predicted"/>
<comment type="caution">
    <text evidence="2">The sequence shown here is derived from an EMBL/GenBank/DDBJ whole genome shotgun (WGS) entry which is preliminary data.</text>
</comment>